<organism evidence="2 3">
    <name type="scientific">Thermoproteus uzoniensis (strain 768-20)</name>
    <dbReference type="NCBI Taxonomy" id="999630"/>
    <lineage>
        <taxon>Archaea</taxon>
        <taxon>Thermoproteota</taxon>
        <taxon>Thermoprotei</taxon>
        <taxon>Thermoproteales</taxon>
        <taxon>Thermoproteaceae</taxon>
        <taxon>Thermoproteus</taxon>
    </lineage>
</organism>
<keyword evidence="1" id="KW-0812">Transmembrane</keyword>
<dbReference type="STRING" id="999630.TUZN_0898"/>
<dbReference type="eggNOG" id="arCOG03671">
    <property type="taxonomic scope" value="Archaea"/>
</dbReference>
<dbReference type="InterPro" id="IPR007981">
    <property type="entry name" value="Peptidase_A5"/>
</dbReference>
<keyword evidence="1" id="KW-0472">Membrane</keyword>
<reference key="2">
    <citation type="submission" date="2011-03" db="EMBL/GenBank/DDBJ databases">
        <title>Complete genome sequence of the thermoacidophilic crenarchaeon Thermoproteus uzoniensis 768-20.</title>
        <authorList>
            <person name="Mardanov A.V."/>
            <person name="Gumerov V.M."/>
            <person name="Beletsky A.V."/>
            <person name="Prokofeva M.I."/>
            <person name="Bonch-Osmolovskaya E.A."/>
            <person name="Ravin N.V."/>
            <person name="Skryabin K.G."/>
        </authorList>
    </citation>
    <scope>NUCLEOTIDE SEQUENCE</scope>
    <source>
        <strain>768-20</strain>
    </source>
</reference>
<proteinExistence type="predicted"/>
<dbReference type="OrthoDB" id="28853at2157"/>
<dbReference type="EMBL" id="CP002590">
    <property type="protein sequence ID" value="AEA12382.1"/>
    <property type="molecule type" value="Genomic_DNA"/>
</dbReference>
<gene>
    <name evidence="2" type="ordered locus">TUZN_0898</name>
</gene>
<dbReference type="GeneID" id="10360431"/>
<sequence length="904" mass="96977">MREPRGAEPALLLVLLAAGFVAGYSVLGLNVVQPEPSMFTYLNPLNLSLVETSAGFGANYSYAYFSLLKPGYFLPVTLNLTGPPASYVEVYAWSSSPVLIYIMDREQYLAFSEGGSARYLAEAYGGEVYLSEELPAGRVYYVVAYNNSTDEPALVFLAVSASPKPEGPAVAVGAADYGIGLAGGRLVAYSYSTDMFVGRVAVYGADTEEPGYCPTLSAEPGSRWFSVQLNVEMEVRTADGGTQYYWLQDIASYNSSKGIVEIWDNVWNDTESSAALSPGLIAGSGRVAGGFYSASSLRPPRPAPQQIYLVVKSGLSAEGLPWAAFGYSLDGAHITWYDNVTIRVPATYARLVVKPPGNPLADAELVVAGPWSSECTYVRSMSADLALYFKRGDYLVPVPFVWSFGVHTAEAALGANATAVGPGEVYVSAGLERPAFLRTAFVLLTIYDPLAGGANASLEAPGYVLNLTRPRYVYLPNGTRYVLLGYSVNGTLASNGTELSVALHGSTEVRVLWERQYLVSVESPVPIYVNGIEAENLTEWVGEGSVLAVLAPEVLYLGNGTRLAFSGISVNGAAYRGNVTLAVSSPLRIEASYIKQYLVSISSPAPIVVNGINAAKLSLWADAGSSLDIEIPRYVYLGNGTRLAALNGSEVLAVERPLNLTVAFERQYLVQIYSEAPVYIDGAPALNFSQWVPAGAVLNLTIPRYVYTGNGSRLASLNSSSAVAVVGPIVVKVYWIPQYLVTISSPIPIYVNGTAATRYTAWLNESAVVVVRIPPIYYFGNGTRAVAANSTELSLAVRGPVNATAVWSLQYLVRIHSEYPVAVNGSEQMNYTAWLAPGATVAVAPAEIFRGVFLKEPGYVAFVHGPLDLEVKWSVDWLLTSAAYGVPAGVVIYAVRRRRRRPVI</sequence>
<feature type="transmembrane region" description="Helical" evidence="1">
    <location>
        <begin position="877"/>
        <end position="895"/>
    </location>
</feature>
<dbReference type="HOGENOM" id="CLU_352564_0_0_2"/>
<evidence type="ECO:0000313" key="2">
    <source>
        <dbReference type="EMBL" id="AEA12382.1"/>
    </source>
</evidence>
<keyword evidence="1" id="KW-1133">Transmembrane helix</keyword>
<name>F2L5L1_THEU7</name>
<accession>F2L5L1</accession>
<dbReference type="RefSeq" id="WP_013679718.1">
    <property type="nucleotide sequence ID" value="NC_015315.1"/>
</dbReference>
<reference evidence="2 3" key="1">
    <citation type="journal article" date="2011" name="J. Bacteriol.">
        <title>Complete genome sequence of the thermoacidophilic crenarchaeon Thermoproteus uzoniensis 768-20.</title>
        <authorList>
            <person name="Mardanov A.V."/>
            <person name="Gumerov V.M."/>
            <person name="Beletsky A.V."/>
            <person name="Prokofeva M.I."/>
            <person name="Bonch-Osmolovskaya E.A."/>
            <person name="Ravin N.V."/>
            <person name="Skryabin K.G."/>
        </authorList>
    </citation>
    <scope>NUCLEOTIDE SEQUENCE [LARGE SCALE GENOMIC DNA]</scope>
    <source>
        <strain evidence="2 3">768-20</strain>
    </source>
</reference>
<evidence type="ECO:0000313" key="3">
    <source>
        <dbReference type="Proteomes" id="UP000008138"/>
    </source>
</evidence>
<evidence type="ECO:0008006" key="4">
    <source>
        <dbReference type="Google" id="ProtNLM"/>
    </source>
</evidence>
<dbReference type="eggNOG" id="arCOG03672">
    <property type="taxonomic scope" value="Archaea"/>
</dbReference>
<keyword evidence="3" id="KW-1185">Reference proteome</keyword>
<dbReference type="AlphaFoldDB" id="F2L5L1"/>
<dbReference type="KEGG" id="tuz:TUZN_0898"/>
<dbReference type="Proteomes" id="UP000008138">
    <property type="component" value="Chromosome"/>
</dbReference>
<evidence type="ECO:0000256" key="1">
    <source>
        <dbReference type="SAM" id="Phobius"/>
    </source>
</evidence>
<dbReference type="Pfam" id="PF05317">
    <property type="entry name" value="Thermopsin"/>
    <property type="match status" value="1"/>
</dbReference>
<protein>
    <recommendedName>
        <fullName evidence="4">Thermopsin</fullName>
    </recommendedName>
</protein>